<dbReference type="EMBL" id="LCHM01000032">
    <property type="protein sequence ID" value="KKT37048.1"/>
    <property type="molecule type" value="Genomic_DNA"/>
</dbReference>
<keyword evidence="3" id="KW-0547">Nucleotide-binding</keyword>
<dbReference type="Proteomes" id="UP000034617">
    <property type="component" value="Unassembled WGS sequence"/>
</dbReference>
<comment type="catalytic activity">
    <reaction evidence="3">
        <text>dCTP + H2O + H(+) = dUTP + NH4(+)</text>
        <dbReference type="Rhea" id="RHEA:22680"/>
        <dbReference type="ChEBI" id="CHEBI:15377"/>
        <dbReference type="ChEBI" id="CHEBI:15378"/>
        <dbReference type="ChEBI" id="CHEBI:28938"/>
        <dbReference type="ChEBI" id="CHEBI:61481"/>
        <dbReference type="ChEBI" id="CHEBI:61555"/>
        <dbReference type="EC" id="3.5.4.13"/>
    </reaction>
</comment>
<dbReference type="InterPro" id="IPR033704">
    <property type="entry name" value="dUTPase_trimeric"/>
</dbReference>
<reference evidence="5 6" key="1">
    <citation type="journal article" date="2015" name="Nature">
        <title>rRNA introns, odd ribosomes, and small enigmatic genomes across a large radiation of phyla.</title>
        <authorList>
            <person name="Brown C.T."/>
            <person name="Hug L.A."/>
            <person name="Thomas B.C."/>
            <person name="Sharon I."/>
            <person name="Castelle C.J."/>
            <person name="Singh A."/>
            <person name="Wilkins M.J."/>
            <person name="Williams K.H."/>
            <person name="Banfield J.F."/>
        </authorList>
    </citation>
    <scope>NUCLEOTIDE SEQUENCE [LARGE SCALE GENOMIC DNA]</scope>
</reference>
<feature type="active site" description="Proton donor/acceptor" evidence="3">
    <location>
        <position position="133"/>
    </location>
</feature>
<dbReference type="HAMAP" id="MF_00146">
    <property type="entry name" value="dCTP_deaminase"/>
    <property type="match status" value="1"/>
</dbReference>
<sequence>MVLSDSDIKTALSTKRIHITPKPDLKTQLGSCSIDLRLGKKFRVFNYSKVPFIDPNNPKTTAEMMSEIRVKDKEPFILQPGDFVLATTMESFTLPSDLLARLEGRSSLGRLGIVVHSTASVFDPGWNGVAVLELGNLGRMPVALYPGMRICALTFEELKHPATIPYDRKKSAKYSHQSAPEPSKISDDASS</sequence>
<dbReference type="GO" id="GO:0006229">
    <property type="term" value="P:dUTP biosynthetic process"/>
    <property type="evidence" value="ECO:0007669"/>
    <property type="project" value="UniProtKB-UniRule"/>
</dbReference>
<dbReference type="Pfam" id="PF22769">
    <property type="entry name" value="DCD"/>
    <property type="match status" value="1"/>
</dbReference>
<name>A0A0G1GS15_9BACT</name>
<dbReference type="AlphaFoldDB" id="A0A0G1GS15"/>
<feature type="binding site" evidence="3">
    <location>
        <position position="177"/>
    </location>
    <ligand>
        <name>dCTP</name>
        <dbReference type="ChEBI" id="CHEBI:61481"/>
    </ligand>
</feature>
<dbReference type="Gene3D" id="2.70.40.10">
    <property type="match status" value="1"/>
</dbReference>
<feature type="binding site" evidence="3">
    <location>
        <position position="166"/>
    </location>
    <ligand>
        <name>dCTP</name>
        <dbReference type="ChEBI" id="CHEBI:61481"/>
    </ligand>
</feature>
<dbReference type="PANTHER" id="PTHR42680:SF3">
    <property type="entry name" value="DCTP DEAMINASE"/>
    <property type="match status" value="1"/>
</dbReference>
<protein>
    <recommendedName>
        <fullName evidence="3">dCTP deaminase</fullName>
        <ecNumber evidence="3">3.5.4.13</ecNumber>
    </recommendedName>
    <alternativeName>
        <fullName evidence="3">Deoxycytidine triphosphate deaminase</fullName>
    </alternativeName>
</protein>
<dbReference type="SUPFAM" id="SSF51283">
    <property type="entry name" value="dUTPase-like"/>
    <property type="match status" value="1"/>
</dbReference>
<evidence type="ECO:0000256" key="4">
    <source>
        <dbReference type="SAM" id="MobiDB-lite"/>
    </source>
</evidence>
<comment type="pathway">
    <text evidence="3">Pyrimidine metabolism; dUMP biosynthesis; dUMP from dCTP (dUTP route): step 1/2.</text>
</comment>
<dbReference type="CDD" id="cd07557">
    <property type="entry name" value="trimeric_dUTPase"/>
    <property type="match status" value="1"/>
</dbReference>
<comment type="caution">
    <text evidence="3">Lacks conserved residue(s) required for the propagation of feature annotation.</text>
</comment>
<organism evidence="5 6">
    <name type="scientific">Candidatus Gottesmanbacteria bacterium GW2011_GWB1_44_11c</name>
    <dbReference type="NCBI Taxonomy" id="1618447"/>
    <lineage>
        <taxon>Bacteria</taxon>
        <taxon>Candidatus Gottesmaniibacteriota</taxon>
    </lineage>
</organism>
<comment type="similarity">
    <text evidence="3">Belongs to the dCTP deaminase family.</text>
</comment>
<evidence type="ECO:0000256" key="2">
    <source>
        <dbReference type="ARBA" id="ARBA00023080"/>
    </source>
</evidence>
<gene>
    <name evidence="3" type="primary">dcd</name>
    <name evidence="5" type="ORF">UW22_C0032G0011</name>
</gene>
<dbReference type="GO" id="GO:0015949">
    <property type="term" value="P:nucleobase-containing small molecule interconversion"/>
    <property type="evidence" value="ECO:0007669"/>
    <property type="project" value="TreeGrafter"/>
</dbReference>
<feature type="binding site" evidence="3">
    <location>
        <begin position="131"/>
        <end position="133"/>
    </location>
    <ligand>
        <name>dCTP</name>
        <dbReference type="ChEBI" id="CHEBI:61481"/>
    </ligand>
</feature>
<feature type="binding site" evidence="3">
    <location>
        <begin position="105"/>
        <end position="110"/>
    </location>
    <ligand>
        <name>dCTP</name>
        <dbReference type="ChEBI" id="CHEBI:61481"/>
    </ligand>
</feature>
<dbReference type="NCBIfam" id="TIGR02274">
    <property type="entry name" value="dCTP_deam"/>
    <property type="match status" value="1"/>
</dbReference>
<accession>A0A0G1GS15</accession>
<dbReference type="PANTHER" id="PTHR42680">
    <property type="entry name" value="DCTP DEAMINASE"/>
    <property type="match status" value="1"/>
</dbReference>
<dbReference type="GO" id="GO:0006226">
    <property type="term" value="P:dUMP biosynthetic process"/>
    <property type="evidence" value="ECO:0007669"/>
    <property type="project" value="UniProtKB-UniPathway"/>
</dbReference>
<feature type="binding site" evidence="3">
    <location>
        <position position="173"/>
    </location>
    <ligand>
        <name>dCTP</name>
        <dbReference type="ChEBI" id="CHEBI:61481"/>
    </ligand>
</feature>
<keyword evidence="2 3" id="KW-0546">Nucleotide metabolism</keyword>
<dbReference type="GO" id="GO:0000166">
    <property type="term" value="F:nucleotide binding"/>
    <property type="evidence" value="ECO:0007669"/>
    <property type="project" value="UniProtKB-KW"/>
</dbReference>
<feature type="binding site" evidence="3">
    <location>
        <position position="123"/>
    </location>
    <ligand>
        <name>dCTP</name>
        <dbReference type="ChEBI" id="CHEBI:61481"/>
    </ligand>
</feature>
<comment type="subunit">
    <text evidence="3">Homotrimer.</text>
</comment>
<dbReference type="InterPro" id="IPR036157">
    <property type="entry name" value="dUTPase-like_sf"/>
</dbReference>
<dbReference type="UniPathway" id="UPA00610">
    <property type="reaction ID" value="UER00665"/>
</dbReference>
<feature type="region of interest" description="Disordered" evidence="4">
    <location>
        <begin position="168"/>
        <end position="191"/>
    </location>
</feature>
<comment type="function">
    <text evidence="3">Catalyzes the deamination of dCTP to dUTP.</text>
</comment>
<dbReference type="GO" id="GO:0008829">
    <property type="term" value="F:dCTP deaminase activity"/>
    <property type="evidence" value="ECO:0007669"/>
    <property type="project" value="UniProtKB-UniRule"/>
</dbReference>
<evidence type="ECO:0000256" key="1">
    <source>
        <dbReference type="ARBA" id="ARBA00022801"/>
    </source>
</evidence>
<evidence type="ECO:0000256" key="3">
    <source>
        <dbReference type="HAMAP-Rule" id="MF_00146"/>
    </source>
</evidence>
<evidence type="ECO:0000313" key="5">
    <source>
        <dbReference type="EMBL" id="KKT37048.1"/>
    </source>
</evidence>
<dbReference type="PATRIC" id="fig|1618447.3.peg.798"/>
<evidence type="ECO:0000313" key="6">
    <source>
        <dbReference type="Proteomes" id="UP000034617"/>
    </source>
</evidence>
<comment type="caution">
    <text evidence="5">The sequence shown here is derived from an EMBL/GenBank/DDBJ whole genome shotgun (WGS) entry which is preliminary data.</text>
</comment>
<dbReference type="EC" id="3.5.4.13" evidence="3"/>
<keyword evidence="1 3" id="KW-0378">Hydrolase</keyword>
<proteinExistence type="inferred from homology"/>
<dbReference type="InterPro" id="IPR011962">
    <property type="entry name" value="dCTP_deaminase"/>
</dbReference>